<dbReference type="PATRIC" id="fig|445710.3.peg.757"/>
<dbReference type="InterPro" id="IPR011925">
    <property type="entry name" value="LolCE_TM"/>
</dbReference>
<keyword evidence="6 8" id="KW-1133">Transmembrane helix</keyword>
<dbReference type="Pfam" id="PF02687">
    <property type="entry name" value="FtsX"/>
    <property type="match status" value="1"/>
</dbReference>
<protein>
    <submittedName>
        <fullName evidence="11">Cell division protein FtsX</fullName>
    </submittedName>
</protein>
<evidence type="ECO:0000259" key="10">
    <source>
        <dbReference type="Pfam" id="PF12704"/>
    </source>
</evidence>
<feature type="domain" description="MacB-like periplasmic core" evidence="10">
    <location>
        <begin position="28"/>
        <end position="239"/>
    </location>
</feature>
<evidence type="ECO:0000256" key="7">
    <source>
        <dbReference type="ARBA" id="ARBA00023136"/>
    </source>
</evidence>
<reference evidence="11 12" key="1">
    <citation type="submission" date="2016-02" db="EMBL/GenBank/DDBJ databases">
        <title>Complete genome sequencing and analysis of ATSB10, Dyella thiooxydans isolated from rhizosphere soil of sunflower (Helianthus annuus L.).</title>
        <authorList>
            <person name="Lee Y."/>
            <person name="Hwangbo K."/>
            <person name="Chung H."/>
            <person name="Yoo J."/>
            <person name="Kim K.Y."/>
            <person name="Sa T.M."/>
            <person name="Um Y."/>
            <person name="Madhaiyan M."/>
        </authorList>
    </citation>
    <scope>NUCLEOTIDE SEQUENCE [LARGE SCALE GENOMIC DNA]</scope>
    <source>
        <strain evidence="11 12">ATSB10</strain>
    </source>
</reference>
<proteinExistence type="inferred from homology"/>
<sequence>MFRPLELFIGLRYSRAKRRNQFISFISTVSIICITISVMALITVMSVMNGFDNELRSRILGAVSHATIAGVGESIHDWQGTVKQAEANPHVRGAAPYVDLQAFLQGTYGSTGTMVRGIEPSLEPKASDIDKHMVQGRWDSLTPGSWNIILGKELAMQLGVTVGDHVTMFVPQFRATPLGAVPRIRGFRVSGVFEMGMQQYDSGLALVNMTDAEKLGELSGPTGIRLRLDDLWNAGPVSRELSRDLGQLYSVRTWMQENSNFFSAISMEKKVMGIILSLIVLVAVINLISMLMMLVTDKQADIAILRTLGATPRSIMATFMVQGVLVGFVGIGLGVGLGSLLSWQLPNIVDWIQNVFHVQFLSPDVYYISNVPSKLEAVDVGWISLVTFLFSLLATLYPAWRASRTQPAQALRYE</sequence>
<keyword evidence="12" id="KW-1185">Reference proteome</keyword>
<organism evidence="11 12">
    <name type="scientific">Dyella thiooxydans</name>
    <dbReference type="NCBI Taxonomy" id="445710"/>
    <lineage>
        <taxon>Bacteria</taxon>
        <taxon>Pseudomonadati</taxon>
        <taxon>Pseudomonadota</taxon>
        <taxon>Gammaproteobacteria</taxon>
        <taxon>Lysobacterales</taxon>
        <taxon>Rhodanobacteraceae</taxon>
        <taxon>Dyella</taxon>
    </lineage>
</organism>
<keyword evidence="4" id="KW-1003">Cell membrane</keyword>
<dbReference type="GO" id="GO:0051301">
    <property type="term" value="P:cell division"/>
    <property type="evidence" value="ECO:0007669"/>
    <property type="project" value="UniProtKB-KW"/>
</dbReference>
<dbReference type="GO" id="GO:0044874">
    <property type="term" value="P:lipoprotein localization to outer membrane"/>
    <property type="evidence" value="ECO:0007669"/>
    <property type="project" value="TreeGrafter"/>
</dbReference>
<dbReference type="STRING" id="445710.ATSB10_07580"/>
<feature type="transmembrane region" description="Helical" evidence="8">
    <location>
        <begin position="315"/>
        <end position="341"/>
    </location>
</feature>
<dbReference type="PANTHER" id="PTHR30489">
    <property type="entry name" value="LIPOPROTEIN-RELEASING SYSTEM TRANSMEMBRANE PROTEIN LOLE"/>
    <property type="match status" value="1"/>
</dbReference>
<evidence type="ECO:0000256" key="6">
    <source>
        <dbReference type="ARBA" id="ARBA00022989"/>
    </source>
</evidence>
<comment type="subcellular location">
    <subcellularLocation>
        <location evidence="1">Cell membrane</location>
        <topology evidence="1">Multi-pass membrane protein</topology>
    </subcellularLocation>
</comment>
<feature type="transmembrane region" description="Helical" evidence="8">
    <location>
        <begin position="21"/>
        <end position="48"/>
    </location>
</feature>
<dbReference type="NCBIfam" id="TIGR02212">
    <property type="entry name" value="lolCE"/>
    <property type="match status" value="1"/>
</dbReference>
<evidence type="ECO:0000256" key="3">
    <source>
        <dbReference type="ARBA" id="ARBA00022448"/>
    </source>
</evidence>
<dbReference type="PANTHER" id="PTHR30489:SF0">
    <property type="entry name" value="LIPOPROTEIN-RELEASING SYSTEM TRANSMEMBRANE PROTEIN LOLE"/>
    <property type="match status" value="1"/>
</dbReference>
<evidence type="ECO:0000256" key="1">
    <source>
        <dbReference type="ARBA" id="ARBA00004651"/>
    </source>
</evidence>
<evidence type="ECO:0000259" key="9">
    <source>
        <dbReference type="Pfam" id="PF02687"/>
    </source>
</evidence>
<keyword evidence="3" id="KW-0813">Transport</keyword>
<dbReference type="InterPro" id="IPR003838">
    <property type="entry name" value="ABC3_permease_C"/>
</dbReference>
<evidence type="ECO:0000256" key="5">
    <source>
        <dbReference type="ARBA" id="ARBA00022692"/>
    </source>
</evidence>
<name>A0A160MZN1_9GAMM</name>
<feature type="transmembrane region" description="Helical" evidence="8">
    <location>
        <begin position="380"/>
        <end position="400"/>
    </location>
</feature>
<dbReference type="AlphaFoldDB" id="A0A160MZN1"/>
<dbReference type="GO" id="GO:0042953">
    <property type="term" value="P:lipoprotein transport"/>
    <property type="evidence" value="ECO:0007669"/>
    <property type="project" value="InterPro"/>
</dbReference>
<dbReference type="InterPro" id="IPR051447">
    <property type="entry name" value="Lipoprotein-release_system"/>
</dbReference>
<dbReference type="Pfam" id="PF12704">
    <property type="entry name" value="MacB_PCD"/>
    <property type="match status" value="1"/>
</dbReference>
<feature type="transmembrane region" description="Helical" evidence="8">
    <location>
        <begin position="271"/>
        <end position="295"/>
    </location>
</feature>
<keyword evidence="5 8" id="KW-0812">Transmembrane</keyword>
<evidence type="ECO:0000256" key="2">
    <source>
        <dbReference type="ARBA" id="ARBA00005236"/>
    </source>
</evidence>
<dbReference type="GO" id="GO:0098797">
    <property type="term" value="C:plasma membrane protein complex"/>
    <property type="evidence" value="ECO:0007669"/>
    <property type="project" value="TreeGrafter"/>
</dbReference>
<evidence type="ECO:0000256" key="8">
    <source>
        <dbReference type="SAM" id="Phobius"/>
    </source>
</evidence>
<keyword evidence="11" id="KW-0131">Cell cycle</keyword>
<dbReference type="InterPro" id="IPR025857">
    <property type="entry name" value="MacB_PCD"/>
</dbReference>
<keyword evidence="7 8" id="KW-0472">Membrane</keyword>
<comment type="similarity">
    <text evidence="2">Belongs to the ABC-4 integral membrane protein family. LolC/E subfamily.</text>
</comment>
<evidence type="ECO:0000313" key="11">
    <source>
        <dbReference type="EMBL" id="AND68212.1"/>
    </source>
</evidence>
<gene>
    <name evidence="11" type="ORF">ATSB10_07580</name>
</gene>
<accession>A0A160MZN1</accession>
<keyword evidence="11" id="KW-0132">Cell division</keyword>
<dbReference type="Proteomes" id="UP000077255">
    <property type="component" value="Chromosome"/>
</dbReference>
<dbReference type="OrthoDB" id="9808461at2"/>
<dbReference type="KEGG" id="dtx:ATSB10_07580"/>
<feature type="domain" description="ABC3 transporter permease C-terminal" evidence="9">
    <location>
        <begin position="274"/>
        <end position="407"/>
    </location>
</feature>
<evidence type="ECO:0000313" key="12">
    <source>
        <dbReference type="Proteomes" id="UP000077255"/>
    </source>
</evidence>
<evidence type="ECO:0000256" key="4">
    <source>
        <dbReference type="ARBA" id="ARBA00022475"/>
    </source>
</evidence>
<dbReference type="RefSeq" id="WP_063670575.1">
    <property type="nucleotide sequence ID" value="NZ_CP014841.1"/>
</dbReference>
<dbReference type="EMBL" id="CP014841">
    <property type="protein sequence ID" value="AND68212.1"/>
    <property type="molecule type" value="Genomic_DNA"/>
</dbReference>